<keyword evidence="2" id="KW-1185">Reference proteome</keyword>
<dbReference type="AlphaFoldDB" id="A0A0V0SSN5"/>
<dbReference type="EMBL" id="JYDJ01003159">
    <property type="protein sequence ID" value="KRX29573.1"/>
    <property type="molecule type" value="Genomic_DNA"/>
</dbReference>
<accession>A0A0V0SSN5</accession>
<proteinExistence type="predicted"/>
<dbReference type="Proteomes" id="UP000055048">
    <property type="component" value="Unassembled WGS sequence"/>
</dbReference>
<name>A0A0V0SSN5_9BILA</name>
<feature type="non-terminal residue" evidence="1">
    <location>
        <position position="1"/>
    </location>
</feature>
<organism evidence="1 2">
    <name type="scientific">Trichinella murrelli</name>
    <dbReference type="NCBI Taxonomy" id="144512"/>
    <lineage>
        <taxon>Eukaryota</taxon>
        <taxon>Metazoa</taxon>
        <taxon>Ecdysozoa</taxon>
        <taxon>Nematoda</taxon>
        <taxon>Enoplea</taxon>
        <taxon>Dorylaimia</taxon>
        <taxon>Trichinellida</taxon>
        <taxon>Trichinellidae</taxon>
        <taxon>Trichinella</taxon>
    </lineage>
</organism>
<sequence length="76" mass="8586">NDSNEGGTLKKSWDTKKVRPAYIRERVVAPRTPVTDVLQTSNSQYIRTLCDYYASVVYWNTVCGHTPKVSNKSCST</sequence>
<protein>
    <submittedName>
        <fullName evidence="1">Uncharacterized protein</fullName>
    </submittedName>
</protein>
<evidence type="ECO:0000313" key="2">
    <source>
        <dbReference type="Proteomes" id="UP000055048"/>
    </source>
</evidence>
<gene>
    <name evidence="1" type="ORF">T05_12584</name>
</gene>
<comment type="caution">
    <text evidence="1">The sequence shown here is derived from an EMBL/GenBank/DDBJ whole genome shotgun (WGS) entry which is preliminary data.</text>
</comment>
<evidence type="ECO:0000313" key="1">
    <source>
        <dbReference type="EMBL" id="KRX29573.1"/>
    </source>
</evidence>
<reference evidence="1 2" key="1">
    <citation type="submission" date="2015-01" db="EMBL/GenBank/DDBJ databases">
        <title>Evolution of Trichinella species and genotypes.</title>
        <authorList>
            <person name="Korhonen P.K."/>
            <person name="Edoardo P."/>
            <person name="Giuseppe L.R."/>
            <person name="Gasser R.B."/>
        </authorList>
    </citation>
    <scope>NUCLEOTIDE SEQUENCE [LARGE SCALE GENOMIC DNA]</scope>
    <source>
        <strain evidence="1">ISS417</strain>
    </source>
</reference>